<feature type="compositionally biased region" description="Basic residues" evidence="1">
    <location>
        <begin position="14"/>
        <end position="24"/>
    </location>
</feature>
<reference evidence="2" key="1">
    <citation type="submission" date="2020-07" db="EMBL/GenBank/DDBJ databases">
        <authorList>
            <person name="Lin J."/>
        </authorList>
    </citation>
    <scope>NUCLEOTIDE SEQUENCE</scope>
</reference>
<gene>
    <name evidence="2" type="ORF">CB5_LOCUS27473</name>
</gene>
<evidence type="ECO:0000313" key="2">
    <source>
        <dbReference type="EMBL" id="CAD1844262.1"/>
    </source>
</evidence>
<sequence>MRNRFDSPSCPRPASHHALPHCHRTLPTPATSPSPLLRGTSKMEETLQVPSPLGRDLETSFCELRQALQRLEENRSGNPEANIKVLLLPLFGAWESVFSKLEKGGELQEEDLGGRTLSHIWIAKRE</sequence>
<dbReference type="EMBL" id="LR862137">
    <property type="protein sequence ID" value="CAD1844262.1"/>
    <property type="molecule type" value="Genomic_DNA"/>
</dbReference>
<evidence type="ECO:0000256" key="1">
    <source>
        <dbReference type="SAM" id="MobiDB-lite"/>
    </source>
</evidence>
<proteinExistence type="predicted"/>
<feature type="compositionally biased region" description="Low complexity" evidence="1">
    <location>
        <begin position="25"/>
        <end position="37"/>
    </location>
</feature>
<dbReference type="AlphaFoldDB" id="A0A6V7QM01"/>
<protein>
    <submittedName>
        <fullName evidence="2">Uncharacterized protein</fullName>
    </submittedName>
</protein>
<feature type="region of interest" description="Disordered" evidence="1">
    <location>
        <begin position="1"/>
        <end position="53"/>
    </location>
</feature>
<name>A0A6V7QM01_ANACO</name>
<accession>A0A6V7QM01</accession>
<organism evidence="2">
    <name type="scientific">Ananas comosus var. bracteatus</name>
    <name type="common">red pineapple</name>
    <dbReference type="NCBI Taxonomy" id="296719"/>
    <lineage>
        <taxon>Eukaryota</taxon>
        <taxon>Viridiplantae</taxon>
        <taxon>Streptophyta</taxon>
        <taxon>Embryophyta</taxon>
        <taxon>Tracheophyta</taxon>
        <taxon>Spermatophyta</taxon>
        <taxon>Magnoliopsida</taxon>
        <taxon>Liliopsida</taxon>
        <taxon>Poales</taxon>
        <taxon>Bromeliaceae</taxon>
        <taxon>Bromelioideae</taxon>
        <taxon>Ananas</taxon>
    </lineage>
</organism>